<name>A0AAD4MSZ9_9BILA</name>
<feature type="domain" description="RRM" evidence="4">
    <location>
        <begin position="87"/>
        <end position="166"/>
    </location>
</feature>
<gene>
    <name evidence="5" type="ORF">DdX_14989</name>
</gene>
<feature type="domain" description="RRM" evidence="4">
    <location>
        <begin position="252"/>
        <end position="329"/>
    </location>
</feature>
<evidence type="ECO:0000313" key="5">
    <source>
        <dbReference type="EMBL" id="KAI1703254.1"/>
    </source>
</evidence>
<dbReference type="GO" id="GO:0003723">
    <property type="term" value="F:RNA binding"/>
    <property type="evidence" value="ECO:0007669"/>
    <property type="project" value="UniProtKB-UniRule"/>
</dbReference>
<keyword evidence="2" id="KW-0539">Nucleus</keyword>
<evidence type="ECO:0000313" key="6">
    <source>
        <dbReference type="Proteomes" id="UP001201812"/>
    </source>
</evidence>
<protein>
    <submittedName>
        <fullName evidence="5">RNA recognition motif domain-containing protein</fullName>
    </submittedName>
</protein>
<dbReference type="EMBL" id="JAKKPZ010000085">
    <property type="protein sequence ID" value="KAI1703254.1"/>
    <property type="molecule type" value="Genomic_DNA"/>
</dbReference>
<dbReference type="Gene3D" id="3.30.70.330">
    <property type="match status" value="6"/>
</dbReference>
<dbReference type="GO" id="GO:0000785">
    <property type="term" value="C:chromatin"/>
    <property type="evidence" value="ECO:0007669"/>
    <property type="project" value="TreeGrafter"/>
</dbReference>
<dbReference type="CDD" id="cd00590">
    <property type="entry name" value="RRM_SF"/>
    <property type="match status" value="2"/>
</dbReference>
<evidence type="ECO:0000256" key="1">
    <source>
        <dbReference type="ARBA" id="ARBA00004123"/>
    </source>
</evidence>
<feature type="domain" description="RRM" evidence="4">
    <location>
        <begin position="171"/>
        <end position="259"/>
    </location>
</feature>
<dbReference type="PROSITE" id="PS50102">
    <property type="entry name" value="RRM"/>
    <property type="match status" value="6"/>
</dbReference>
<reference evidence="5" key="1">
    <citation type="submission" date="2022-01" db="EMBL/GenBank/DDBJ databases">
        <title>Genome Sequence Resource for Two Populations of Ditylenchus destructor, the Migratory Endoparasitic Phytonematode.</title>
        <authorList>
            <person name="Zhang H."/>
            <person name="Lin R."/>
            <person name="Xie B."/>
        </authorList>
    </citation>
    <scope>NUCLEOTIDE SEQUENCE</scope>
    <source>
        <strain evidence="5">BazhouSP</strain>
    </source>
</reference>
<dbReference type="Pfam" id="PF00076">
    <property type="entry name" value="RRM_1"/>
    <property type="match status" value="6"/>
</dbReference>
<dbReference type="InterPro" id="IPR035979">
    <property type="entry name" value="RBD_domain_sf"/>
</dbReference>
<dbReference type="InterPro" id="IPR012677">
    <property type="entry name" value="Nucleotide-bd_a/b_plait_sf"/>
</dbReference>
<feature type="domain" description="RRM" evidence="4">
    <location>
        <begin position="331"/>
        <end position="410"/>
    </location>
</feature>
<dbReference type="Proteomes" id="UP001201812">
    <property type="component" value="Unassembled WGS sequence"/>
</dbReference>
<dbReference type="InterPro" id="IPR000504">
    <property type="entry name" value="RRM_dom"/>
</dbReference>
<proteinExistence type="predicted"/>
<dbReference type="GO" id="GO:0010468">
    <property type="term" value="P:regulation of gene expression"/>
    <property type="evidence" value="ECO:0007669"/>
    <property type="project" value="TreeGrafter"/>
</dbReference>
<dbReference type="GO" id="GO:0005654">
    <property type="term" value="C:nucleoplasm"/>
    <property type="evidence" value="ECO:0007669"/>
    <property type="project" value="TreeGrafter"/>
</dbReference>
<dbReference type="PANTHER" id="PTHR48033:SF10">
    <property type="entry name" value="RNA-BINDING PROTEIN SQUID"/>
    <property type="match status" value="1"/>
</dbReference>
<dbReference type="SMART" id="SM00360">
    <property type="entry name" value="RRM"/>
    <property type="match status" value="6"/>
</dbReference>
<dbReference type="AlphaFoldDB" id="A0AAD4MSZ9"/>
<dbReference type="SUPFAM" id="SSF54928">
    <property type="entry name" value="RNA-binding domain, RBD"/>
    <property type="match status" value="5"/>
</dbReference>
<evidence type="ECO:0000256" key="3">
    <source>
        <dbReference type="PROSITE-ProRule" id="PRU00176"/>
    </source>
</evidence>
<organism evidence="5 6">
    <name type="scientific">Ditylenchus destructor</name>
    <dbReference type="NCBI Taxonomy" id="166010"/>
    <lineage>
        <taxon>Eukaryota</taxon>
        <taxon>Metazoa</taxon>
        <taxon>Ecdysozoa</taxon>
        <taxon>Nematoda</taxon>
        <taxon>Chromadorea</taxon>
        <taxon>Rhabditida</taxon>
        <taxon>Tylenchina</taxon>
        <taxon>Tylenchomorpha</taxon>
        <taxon>Sphaerularioidea</taxon>
        <taxon>Anguinidae</taxon>
        <taxon>Anguininae</taxon>
        <taxon>Ditylenchus</taxon>
    </lineage>
</organism>
<feature type="domain" description="RRM" evidence="4">
    <location>
        <begin position="407"/>
        <end position="487"/>
    </location>
</feature>
<evidence type="ECO:0000256" key="2">
    <source>
        <dbReference type="ARBA" id="ARBA00023242"/>
    </source>
</evidence>
<feature type="domain" description="RRM" evidence="4">
    <location>
        <begin position="489"/>
        <end position="568"/>
    </location>
</feature>
<accession>A0AAD4MSZ9</accession>
<keyword evidence="3" id="KW-0694">RNA-binding</keyword>
<comment type="subcellular location">
    <subcellularLocation>
        <location evidence="1">Nucleus</location>
    </subcellularLocation>
</comment>
<comment type="caution">
    <text evidence="5">The sequence shown here is derived from an EMBL/GenBank/DDBJ whole genome shotgun (WGS) entry which is preliminary data.</text>
</comment>
<evidence type="ECO:0000259" key="4">
    <source>
        <dbReference type="PROSITE" id="PS50102"/>
    </source>
</evidence>
<keyword evidence="6" id="KW-1185">Reference proteome</keyword>
<sequence>MLESRFALRIFSSLKPLELHIKHSTFCCRRVHLLRIQYNVQRRTLSVYTLPRASLIKYPSDVTLLDSYKYPMPVDLEFDYRKFVPSRSIVVSGLSKFTTEASLYAYFCRFGTITGFKLIREKETKKSLRHGFVEFALLEQAESTLEHLPHVIDGREVLIRMNIGTNLEEQHRLFIGGLLKETSVATLHQHFSRFGKIYSCSIPRTNANLSRGFGFVVYYSHESLERALNAAPHCIDDKEVFIRQTERYSKKLTLYIGELSEQTNNESLAKFYSRYGRLQRCEVKKDHETGESRKFGFVSFASQEDLDRALATQPHIIDGEEVELGYATHELDLFVTCLSPDTTEDTLFRFFSRYGDVRTVTMAENDTGSISAFVAFSSPKEIERALADRPHKIEGKLIHSCRNNISYSIVVIGLPRNWTDKLLYKMFSKFGKLVHWEVKRDLTTNEPFACGHVSFESANEVTRALVAHIDCPNLINGKVVSVFRTNEDSCIFVGRLPKHLSDTALFDTFVKFGKIVKCEVLRDPKNNEPLGYGYVSFATAEDALEALHSGPHFIDGNEKSAEIKQIPF</sequence>
<dbReference type="PANTHER" id="PTHR48033">
    <property type="entry name" value="RNA-BINDING (RRM/RBD/RNP MOTIFS) FAMILY PROTEIN"/>
    <property type="match status" value="1"/>
</dbReference>